<name>A0A7W7SFE8_9ACTN</name>
<gene>
    <name evidence="1" type="ORF">F4556_005008</name>
</gene>
<evidence type="ECO:0000313" key="2">
    <source>
        <dbReference type="Proteomes" id="UP000573327"/>
    </source>
</evidence>
<dbReference type="InterPro" id="IPR053738">
    <property type="entry name" value="Lambda_capsid_assembly"/>
</dbReference>
<protein>
    <recommendedName>
        <fullName evidence="3">Major capsid protein E</fullName>
    </recommendedName>
</protein>
<comment type="caution">
    <text evidence="1">The sequence shown here is derived from an EMBL/GenBank/DDBJ whole genome shotgun (WGS) entry which is preliminary data.</text>
</comment>
<evidence type="ECO:0000313" key="1">
    <source>
        <dbReference type="EMBL" id="MBB4949473.1"/>
    </source>
</evidence>
<sequence length="351" mass="38409">MSLQDLIKGVSSADLTTFARAIPTPADFLLTSTVFPTLVVPEVKWRIKSNGRRVNTAKYRAYDASVAFAERTAWETTREGLLPALGQKLIVGEQQQILLEQAHGADQDRLLELLFDDAERHIEAIRSRLELAAGDVLVDGRFTLDAATENGLSIEVDFGVPAGNMPVAPKPWSDPTSDPLADELGWLQYLDDLGAPEPELVVTSKRAFSYLARNNAYRAAYYRSVNPSNTPTRTLTVSEVNAVRNDYGLPPVTLYKAQVNVDGTATKVLPDDRWIMLPPDRAKWGQTIYGVTAEALVLARGTNPEIVKEDAPGIVLTRGVQDDPVQIWTKGGAVAMPVLHTPDCHIVAKVL</sequence>
<keyword evidence="2" id="KW-1185">Reference proteome</keyword>
<dbReference type="AlphaFoldDB" id="A0A7W7SFE8"/>
<evidence type="ECO:0008006" key="3">
    <source>
        <dbReference type="Google" id="ProtNLM"/>
    </source>
</evidence>
<dbReference type="Proteomes" id="UP000573327">
    <property type="component" value="Unassembled WGS sequence"/>
</dbReference>
<dbReference type="Gene3D" id="3.90.1690.10">
    <property type="entry name" value="phage-related protein like domain"/>
    <property type="match status" value="1"/>
</dbReference>
<dbReference type="Pfam" id="PF03864">
    <property type="entry name" value="Phage_cap_E"/>
    <property type="match status" value="1"/>
</dbReference>
<reference evidence="1 2" key="1">
    <citation type="submission" date="2020-08" db="EMBL/GenBank/DDBJ databases">
        <title>Sequencing the genomes of 1000 actinobacteria strains.</title>
        <authorList>
            <person name="Klenk H.-P."/>
        </authorList>
    </citation>
    <scope>NUCLEOTIDE SEQUENCE [LARGE SCALE GENOMIC DNA]</scope>
    <source>
        <strain evidence="1 2">DSM 44786</strain>
    </source>
</reference>
<accession>A0A7W7SFE8</accession>
<dbReference type="EMBL" id="JACHJR010000001">
    <property type="protein sequence ID" value="MBB4949473.1"/>
    <property type="molecule type" value="Genomic_DNA"/>
</dbReference>
<dbReference type="InterPro" id="IPR005564">
    <property type="entry name" value="Major_capsid_GpE"/>
</dbReference>
<organism evidence="1 2">
    <name type="scientific">Kitasatospora gansuensis</name>
    <dbReference type="NCBI Taxonomy" id="258050"/>
    <lineage>
        <taxon>Bacteria</taxon>
        <taxon>Bacillati</taxon>
        <taxon>Actinomycetota</taxon>
        <taxon>Actinomycetes</taxon>
        <taxon>Kitasatosporales</taxon>
        <taxon>Streptomycetaceae</taxon>
        <taxon>Kitasatospora</taxon>
    </lineage>
</organism>
<proteinExistence type="predicted"/>
<dbReference type="RefSeq" id="WP_184919839.1">
    <property type="nucleotide sequence ID" value="NZ_JACHJR010000001.1"/>
</dbReference>